<comment type="caution">
    <text evidence="2">The sequence shown here is derived from an EMBL/GenBank/DDBJ whole genome shotgun (WGS) entry which is preliminary data.</text>
</comment>
<feature type="region of interest" description="Disordered" evidence="1">
    <location>
        <begin position="1"/>
        <end position="24"/>
    </location>
</feature>
<evidence type="ECO:0000256" key="1">
    <source>
        <dbReference type="SAM" id="MobiDB-lite"/>
    </source>
</evidence>
<dbReference type="Proteomes" id="UP000239899">
    <property type="component" value="Unassembled WGS sequence"/>
</dbReference>
<keyword evidence="3" id="KW-1185">Reference proteome</keyword>
<evidence type="ECO:0000313" key="2">
    <source>
        <dbReference type="EMBL" id="PRW61245.1"/>
    </source>
</evidence>
<gene>
    <name evidence="2" type="ORF">C2E21_0456</name>
</gene>
<evidence type="ECO:0000313" key="3">
    <source>
        <dbReference type="Proteomes" id="UP000239899"/>
    </source>
</evidence>
<protein>
    <submittedName>
        <fullName evidence="2">NADH-quinone oxidoreductase subunit L</fullName>
    </submittedName>
</protein>
<sequence length="319" mass="35766">MCKGDHPNWRKWKPLGNQTNPSTNPTVFSVGSVPIAVYKSASVFTSYIKGTQSPDLHVGPHYHVTAHHTHHYSRAYAAMVLPTVKPPAGKTLAWCYEIMHRKDNPAVTYVWRTPRLGLRVEAKGGIDLRLENKGKGWTPTYYADASNEGPNSKNQTKFNPAKLPVHDKAVTATILVECAQNKTTDILKATFKLLDKKGTVLSTTTLLYVRPSGAFFNPGPTALVPKLRFARYMAYVSKSGLPDALYDEADKCEMTGAKFKNLQLYNRTSKAWLPWEWSRIEYAWSSQPPNIPTLDIASSTATKRDTDIFSCKPQEWYQA</sequence>
<name>A0A2P6U4L0_CHLSO</name>
<organism evidence="2 3">
    <name type="scientific">Chlorella sorokiniana</name>
    <name type="common">Freshwater green alga</name>
    <dbReference type="NCBI Taxonomy" id="3076"/>
    <lineage>
        <taxon>Eukaryota</taxon>
        <taxon>Viridiplantae</taxon>
        <taxon>Chlorophyta</taxon>
        <taxon>core chlorophytes</taxon>
        <taxon>Trebouxiophyceae</taxon>
        <taxon>Chlorellales</taxon>
        <taxon>Chlorellaceae</taxon>
        <taxon>Chlorella clade</taxon>
        <taxon>Chlorella</taxon>
    </lineage>
</organism>
<reference evidence="2 3" key="1">
    <citation type="journal article" date="2018" name="Plant J.">
        <title>Genome sequences of Chlorella sorokiniana UTEX 1602 and Micractinium conductrix SAG 241.80: implications to maltose excretion by a green alga.</title>
        <authorList>
            <person name="Arriola M.B."/>
            <person name="Velmurugan N."/>
            <person name="Zhang Y."/>
            <person name="Plunkett M.H."/>
            <person name="Hondzo H."/>
            <person name="Barney B.M."/>
        </authorList>
    </citation>
    <scope>NUCLEOTIDE SEQUENCE [LARGE SCALE GENOMIC DNA]</scope>
    <source>
        <strain evidence="3">UTEX 1602</strain>
    </source>
</reference>
<accession>A0A2P6U4L0</accession>
<proteinExistence type="predicted"/>
<dbReference type="AlphaFoldDB" id="A0A2P6U4L0"/>
<dbReference type="EMBL" id="LHPG02000001">
    <property type="protein sequence ID" value="PRW61245.1"/>
    <property type="molecule type" value="Genomic_DNA"/>
</dbReference>